<dbReference type="OrthoDB" id="1493347at2"/>
<keyword evidence="4" id="KW-0804">Transcription</keyword>
<dbReference type="Pfam" id="PF04542">
    <property type="entry name" value="Sigma70_r2"/>
    <property type="match status" value="1"/>
</dbReference>
<comment type="similarity">
    <text evidence="1">Belongs to the sigma-70 factor family. ECF subfamily.</text>
</comment>
<evidence type="ECO:0000256" key="2">
    <source>
        <dbReference type="ARBA" id="ARBA00023015"/>
    </source>
</evidence>
<evidence type="ECO:0000259" key="6">
    <source>
        <dbReference type="Pfam" id="PF08281"/>
    </source>
</evidence>
<dbReference type="InterPro" id="IPR014327">
    <property type="entry name" value="RNA_pol_sigma70_bacteroid"/>
</dbReference>
<dbReference type="RefSeq" id="WP_041501948.1">
    <property type="nucleotide sequence ID" value="NZ_JPIT01000006.1"/>
</dbReference>
<dbReference type="GO" id="GO:0003677">
    <property type="term" value="F:DNA binding"/>
    <property type="evidence" value="ECO:0007669"/>
    <property type="project" value="InterPro"/>
</dbReference>
<dbReference type="Gene3D" id="1.10.1740.10">
    <property type="match status" value="1"/>
</dbReference>
<dbReference type="GO" id="GO:0006352">
    <property type="term" value="P:DNA-templated transcription initiation"/>
    <property type="evidence" value="ECO:0007669"/>
    <property type="project" value="InterPro"/>
</dbReference>
<evidence type="ECO:0000256" key="3">
    <source>
        <dbReference type="ARBA" id="ARBA00023082"/>
    </source>
</evidence>
<dbReference type="Pfam" id="PF08281">
    <property type="entry name" value="Sigma70_r4_2"/>
    <property type="match status" value="1"/>
</dbReference>
<dbReference type="Proteomes" id="UP000031980">
    <property type="component" value="Unassembled WGS sequence"/>
</dbReference>
<comment type="caution">
    <text evidence="7">The sequence shown here is derived from an EMBL/GenBank/DDBJ whole genome shotgun (WGS) entry which is preliminary data.</text>
</comment>
<evidence type="ECO:0000256" key="1">
    <source>
        <dbReference type="ARBA" id="ARBA00010641"/>
    </source>
</evidence>
<dbReference type="NCBIfam" id="TIGR02937">
    <property type="entry name" value="sigma70-ECF"/>
    <property type="match status" value="1"/>
</dbReference>
<evidence type="ECO:0000256" key="4">
    <source>
        <dbReference type="ARBA" id="ARBA00023163"/>
    </source>
</evidence>
<feature type="domain" description="RNA polymerase sigma factor 70 region 4 type 2" evidence="6">
    <location>
        <begin position="115"/>
        <end position="162"/>
    </location>
</feature>
<sequence length="184" mass="21475">MAEGISYEAIKGGDIDAFGKLFEELYPSMCRIAMKFIANKAAAEDIAQEAFVRLWEKRTAYDSIPNLKTFLYVSVKNLCFNHLRDRKETIEYTSPEVERQEILFHNRLIEEETYRILTQAIEKLPFQSAKIIKLTLEGKQNKEISEIMGISVNSVKTLKYNAIHNLRYSLKDYFYLLLIFLSQK</sequence>
<evidence type="ECO:0000313" key="9">
    <source>
        <dbReference type="Proteomes" id="UP000031937"/>
    </source>
</evidence>
<dbReference type="InterPro" id="IPR013249">
    <property type="entry name" value="RNA_pol_sigma70_r4_t2"/>
</dbReference>
<reference evidence="8 9" key="2">
    <citation type="submission" date="2014-07" db="EMBL/GenBank/DDBJ databases">
        <title>Porphyromonadaceae bacterium OUH 334697 = ATCC BAA-2682 = DSM 28341 draft genome.</title>
        <authorList>
            <person name="Sydenham T.V."/>
            <person name="Hasman H."/>
            <person name="Justesen U.S."/>
        </authorList>
    </citation>
    <scope>NUCLEOTIDE SEQUENCE [LARGE SCALE GENOMIC DNA]</scope>
    <source>
        <strain evidence="8 9">OUH 334697</strain>
    </source>
</reference>
<organism evidence="7 10">
    <name type="scientific">Sanguibacteroides justesenii</name>
    <dbReference type="NCBI Taxonomy" id="1547597"/>
    <lineage>
        <taxon>Bacteria</taxon>
        <taxon>Pseudomonadati</taxon>
        <taxon>Bacteroidota</taxon>
        <taxon>Bacteroidia</taxon>
        <taxon>Bacteroidales</taxon>
        <taxon>Porphyromonadaceae</taxon>
        <taxon>Sanguibacteroides</taxon>
    </lineage>
</organism>
<feature type="domain" description="RNA polymerase sigma-70 region 2" evidence="5">
    <location>
        <begin position="21"/>
        <end position="87"/>
    </location>
</feature>
<dbReference type="InterPro" id="IPR039425">
    <property type="entry name" value="RNA_pol_sigma-70-like"/>
</dbReference>
<dbReference type="PANTHER" id="PTHR43133:SF46">
    <property type="entry name" value="RNA POLYMERASE SIGMA-70 FACTOR ECF SUBFAMILY"/>
    <property type="match status" value="1"/>
</dbReference>
<dbReference type="InterPro" id="IPR014284">
    <property type="entry name" value="RNA_pol_sigma-70_dom"/>
</dbReference>
<evidence type="ECO:0000313" key="10">
    <source>
        <dbReference type="Proteomes" id="UP000031980"/>
    </source>
</evidence>
<gene>
    <name evidence="7" type="ORF">BA92_03250</name>
    <name evidence="8" type="ORF">IE90_00445</name>
</gene>
<dbReference type="NCBIfam" id="TIGR02985">
    <property type="entry name" value="Sig70_bacteroi1"/>
    <property type="match status" value="1"/>
</dbReference>
<reference evidence="7 10" key="1">
    <citation type="submission" date="2014-07" db="EMBL/GenBank/DDBJ databases">
        <title>Porphyromonadaceae bacterium OUH 308042 = ATCC BAA-2681 = DSM 28342 draft genome.</title>
        <authorList>
            <person name="Sydenham T.V."/>
            <person name="Hasman H."/>
            <person name="Justensen U.S."/>
        </authorList>
    </citation>
    <scope>NUCLEOTIDE SEQUENCE [LARGE SCALE GENOMIC DNA]</scope>
    <source>
        <strain evidence="7 10">OUH 308042</strain>
    </source>
</reference>
<dbReference type="Proteomes" id="UP000031937">
    <property type="component" value="Unassembled WGS sequence"/>
</dbReference>
<dbReference type="InterPro" id="IPR013325">
    <property type="entry name" value="RNA_pol_sigma_r2"/>
</dbReference>
<evidence type="ECO:0000259" key="5">
    <source>
        <dbReference type="Pfam" id="PF04542"/>
    </source>
</evidence>
<dbReference type="InterPro" id="IPR036388">
    <property type="entry name" value="WH-like_DNA-bd_sf"/>
</dbReference>
<dbReference type="GO" id="GO:0016987">
    <property type="term" value="F:sigma factor activity"/>
    <property type="evidence" value="ECO:0007669"/>
    <property type="project" value="UniProtKB-KW"/>
</dbReference>
<keyword evidence="3" id="KW-0731">Sigma factor</keyword>
<dbReference type="EMBL" id="JPIT01000006">
    <property type="protein sequence ID" value="KIO47471.1"/>
    <property type="molecule type" value="Genomic_DNA"/>
</dbReference>
<evidence type="ECO:0000313" key="8">
    <source>
        <dbReference type="EMBL" id="KIO47471.1"/>
    </source>
</evidence>
<keyword evidence="10" id="KW-1185">Reference proteome</keyword>
<accession>A0A0C3R7D1</accession>
<protein>
    <submittedName>
        <fullName evidence="7">RNA polymerase subunit sigma-24</fullName>
    </submittedName>
</protein>
<dbReference type="InterPro" id="IPR013324">
    <property type="entry name" value="RNA_pol_sigma_r3/r4-like"/>
</dbReference>
<name>A0A0C3R7D1_9PORP</name>
<proteinExistence type="inferred from homology"/>
<dbReference type="PANTHER" id="PTHR43133">
    <property type="entry name" value="RNA POLYMERASE ECF-TYPE SIGMA FACTO"/>
    <property type="match status" value="1"/>
</dbReference>
<dbReference type="Gene3D" id="1.10.10.10">
    <property type="entry name" value="Winged helix-like DNA-binding domain superfamily/Winged helix DNA-binding domain"/>
    <property type="match status" value="1"/>
</dbReference>
<keyword evidence="2" id="KW-0805">Transcription regulation</keyword>
<dbReference type="InterPro" id="IPR007627">
    <property type="entry name" value="RNA_pol_sigma70_r2"/>
</dbReference>
<dbReference type="EMBL" id="JPIU01000036">
    <property type="protein sequence ID" value="KIO46095.1"/>
    <property type="molecule type" value="Genomic_DNA"/>
</dbReference>
<dbReference type="SUPFAM" id="SSF88659">
    <property type="entry name" value="Sigma3 and sigma4 domains of RNA polymerase sigma factors"/>
    <property type="match status" value="1"/>
</dbReference>
<evidence type="ECO:0000313" key="7">
    <source>
        <dbReference type="EMBL" id="KIO46095.1"/>
    </source>
</evidence>
<dbReference type="SUPFAM" id="SSF88946">
    <property type="entry name" value="Sigma2 domain of RNA polymerase sigma factors"/>
    <property type="match status" value="1"/>
</dbReference>
<dbReference type="AlphaFoldDB" id="A0A0C3R7D1"/>